<feature type="compositionally biased region" description="Acidic residues" evidence="6">
    <location>
        <begin position="377"/>
        <end position="399"/>
    </location>
</feature>
<dbReference type="GO" id="GO:0003924">
    <property type="term" value="F:GTPase activity"/>
    <property type="evidence" value="ECO:0007669"/>
    <property type="project" value="InterPro"/>
</dbReference>
<dbReference type="Pfam" id="PF03029">
    <property type="entry name" value="ATP_bind_1"/>
    <property type="match status" value="2"/>
</dbReference>
<feature type="region of interest" description="Disordered" evidence="6">
    <location>
        <begin position="110"/>
        <end position="150"/>
    </location>
</feature>
<gene>
    <name evidence="7 9" type="ORF">P152DRAFT_454091</name>
</gene>
<protein>
    <recommendedName>
        <fullName evidence="5">GPN-loop GTPase</fullName>
        <ecNumber evidence="5">3.6.5.-</ecNumber>
    </recommendedName>
</protein>
<dbReference type="GeneID" id="54419091"/>
<accession>A0A6G1GI05</accession>
<dbReference type="SUPFAM" id="SSF52540">
    <property type="entry name" value="P-loop containing nucleoside triphosphate hydrolases"/>
    <property type="match status" value="1"/>
</dbReference>
<comment type="function">
    <text evidence="5">Small GTPase required for proper nuclear import of RNA polymerase II (RNAPII). May act at an RNAP assembly step prior to nuclear import.</text>
</comment>
<feature type="region of interest" description="Disordered" evidence="6">
    <location>
        <begin position="339"/>
        <end position="424"/>
    </location>
</feature>
<dbReference type="RefSeq" id="XP_033539131.1">
    <property type="nucleotide sequence ID" value="XM_033678521.1"/>
</dbReference>
<evidence type="ECO:0000256" key="2">
    <source>
        <dbReference type="ARBA" id="ARBA00022741"/>
    </source>
</evidence>
<feature type="compositionally biased region" description="Polar residues" evidence="6">
    <location>
        <begin position="111"/>
        <end position="122"/>
    </location>
</feature>
<proteinExistence type="inferred from homology"/>
<dbReference type="AlphaFoldDB" id="A0A6G1GI05"/>
<keyword evidence="4 5" id="KW-0342">GTP-binding</keyword>
<comment type="subcellular location">
    <subcellularLocation>
        <location evidence="5">Cytoplasm</location>
    </subcellularLocation>
    <subcellularLocation>
        <location evidence="5">Nucleus</location>
    </subcellularLocation>
</comment>
<evidence type="ECO:0000256" key="4">
    <source>
        <dbReference type="ARBA" id="ARBA00023134"/>
    </source>
</evidence>
<reference evidence="7 9" key="1">
    <citation type="submission" date="2020-01" db="EMBL/GenBank/DDBJ databases">
        <authorList>
            <consortium name="DOE Joint Genome Institute"/>
            <person name="Haridas S."/>
            <person name="Albert R."/>
            <person name="Binder M."/>
            <person name="Bloem J."/>
            <person name="Labutti K."/>
            <person name="Salamov A."/>
            <person name="Andreopoulos B."/>
            <person name="Baker S.E."/>
            <person name="Barry K."/>
            <person name="Bills G."/>
            <person name="Bluhm B.H."/>
            <person name="Cannon C."/>
            <person name="Castanera R."/>
            <person name="Culley D.E."/>
            <person name="Daum C."/>
            <person name="Ezra D."/>
            <person name="Gonzalez J.B."/>
            <person name="Henrissat B."/>
            <person name="Kuo A."/>
            <person name="Liang C."/>
            <person name="Lipzen A."/>
            <person name="Lutzoni F."/>
            <person name="Magnuson J."/>
            <person name="Mondo S."/>
            <person name="Nolan M."/>
            <person name="Ohm R."/>
            <person name="Pangilinan J."/>
            <person name="Park H.-J."/>
            <person name="Ramirez L."/>
            <person name="Alfaro M."/>
            <person name="Sun H."/>
            <person name="Tritt A."/>
            <person name="Yoshinaga Y."/>
            <person name="Zwiers L.-H."/>
            <person name="Turgeon B.G."/>
            <person name="Goodwin S.B."/>
            <person name="Spatafora J.W."/>
            <person name="Crous P.W."/>
            <person name="Grigoriev I.V."/>
        </authorList>
    </citation>
    <scope>NUCLEOTIDE SEQUENCE</scope>
    <source>
        <strain evidence="7 9">CBS 781.70</strain>
    </source>
</reference>
<evidence type="ECO:0000313" key="7">
    <source>
        <dbReference type="EMBL" id="KAF1817500.1"/>
    </source>
</evidence>
<dbReference type="EC" id="3.6.5.-" evidence="5"/>
<keyword evidence="3 5" id="KW-0378">Hydrolase</keyword>
<name>A0A6G1GI05_9PEZI</name>
<evidence type="ECO:0000313" key="9">
    <source>
        <dbReference type="RefSeq" id="XP_033539131.1"/>
    </source>
</evidence>
<reference evidence="9" key="2">
    <citation type="submission" date="2020-04" db="EMBL/GenBank/DDBJ databases">
        <authorList>
            <consortium name="NCBI Genome Project"/>
        </authorList>
    </citation>
    <scope>NUCLEOTIDE SEQUENCE</scope>
    <source>
        <strain evidence="9">CBS 781.70</strain>
    </source>
</reference>
<evidence type="ECO:0000256" key="6">
    <source>
        <dbReference type="SAM" id="MobiDB-lite"/>
    </source>
</evidence>
<feature type="compositionally biased region" description="Basic and acidic residues" evidence="6">
    <location>
        <begin position="339"/>
        <end position="362"/>
    </location>
</feature>
<dbReference type="GO" id="GO:0005525">
    <property type="term" value="F:GTP binding"/>
    <property type="evidence" value="ECO:0007669"/>
    <property type="project" value="UniProtKB-KW"/>
</dbReference>
<dbReference type="InterPro" id="IPR027417">
    <property type="entry name" value="P-loop_NTPase"/>
</dbReference>
<evidence type="ECO:0000256" key="1">
    <source>
        <dbReference type="ARBA" id="ARBA00005290"/>
    </source>
</evidence>
<dbReference type="PANTHER" id="PTHR21231:SF8">
    <property type="entry name" value="GPN-LOOP GTPASE 1"/>
    <property type="match status" value="1"/>
</dbReference>
<comment type="similarity">
    <text evidence="1 5">Belongs to the GPN-loop GTPase family.</text>
</comment>
<dbReference type="EMBL" id="ML975149">
    <property type="protein sequence ID" value="KAF1817500.1"/>
    <property type="molecule type" value="Genomic_DNA"/>
</dbReference>
<organism evidence="7">
    <name type="scientific">Eremomyces bilateralis CBS 781.70</name>
    <dbReference type="NCBI Taxonomy" id="1392243"/>
    <lineage>
        <taxon>Eukaryota</taxon>
        <taxon>Fungi</taxon>
        <taxon>Dikarya</taxon>
        <taxon>Ascomycota</taxon>
        <taxon>Pezizomycotina</taxon>
        <taxon>Dothideomycetes</taxon>
        <taxon>Dothideomycetes incertae sedis</taxon>
        <taxon>Eremomycetales</taxon>
        <taxon>Eremomycetaceae</taxon>
        <taxon>Eremomyces</taxon>
    </lineage>
</organism>
<dbReference type="Proteomes" id="UP000504638">
    <property type="component" value="Unplaced"/>
</dbReference>
<dbReference type="CDD" id="cd17870">
    <property type="entry name" value="GPN1"/>
    <property type="match status" value="1"/>
</dbReference>
<evidence type="ECO:0000313" key="8">
    <source>
        <dbReference type="Proteomes" id="UP000504638"/>
    </source>
</evidence>
<keyword evidence="8" id="KW-1185">Reference proteome</keyword>
<dbReference type="InterPro" id="IPR004130">
    <property type="entry name" value="Gpn"/>
</dbReference>
<keyword evidence="5" id="KW-0963">Cytoplasm</keyword>
<feature type="compositionally biased region" description="Acidic residues" evidence="6">
    <location>
        <begin position="414"/>
        <end position="423"/>
    </location>
</feature>
<dbReference type="OrthoDB" id="243313at2759"/>
<dbReference type="GO" id="GO:0005634">
    <property type="term" value="C:nucleus"/>
    <property type="evidence" value="ECO:0007669"/>
    <property type="project" value="UniProtKB-SubCell"/>
</dbReference>
<comment type="subunit">
    <text evidence="5">Binds to RNA polymerase II.</text>
</comment>
<keyword evidence="2 5" id="KW-0547">Nucleotide-binding</keyword>
<evidence type="ECO:0000256" key="5">
    <source>
        <dbReference type="RuleBase" id="RU365059"/>
    </source>
</evidence>
<dbReference type="GO" id="GO:0005737">
    <property type="term" value="C:cytoplasm"/>
    <property type="evidence" value="ECO:0007669"/>
    <property type="project" value="UniProtKB-SubCell"/>
</dbReference>
<reference evidence="9" key="3">
    <citation type="submission" date="2025-04" db="UniProtKB">
        <authorList>
            <consortium name="RefSeq"/>
        </authorList>
    </citation>
    <scope>IDENTIFICATION</scope>
    <source>
        <strain evidence="9">CBS 781.70</strain>
    </source>
</reference>
<evidence type="ECO:0000256" key="3">
    <source>
        <dbReference type="ARBA" id="ARBA00022801"/>
    </source>
</evidence>
<dbReference type="InterPro" id="IPR030230">
    <property type="entry name" value="Gpn1/Npa3/XAB1"/>
</dbReference>
<dbReference type="Gene3D" id="3.40.50.300">
    <property type="entry name" value="P-loop containing nucleotide triphosphate hydrolases"/>
    <property type="match status" value="1"/>
</dbReference>
<dbReference type="PANTHER" id="PTHR21231">
    <property type="entry name" value="XPA-BINDING PROTEIN 1-RELATED"/>
    <property type="match status" value="1"/>
</dbReference>
<sequence>MSDPEPIPPGPVAIVVIGMAGSGKTTFMQRIISDLHAQTPPSPPYVINLDPAVTRVPFESNVDIRDSVDYKEVMRQYNLGPNGGILTSLNLFATKVDQVIGLVEKRFGLQSPAQGDPSQTGTKGPDASQAPSGKTASGDEPTPSPDALETPRYLLFDTPGQIEVFTWSASSSILLSALSTTMPTVIAYIIDTPRAASSTATFMANMLHAVSILYRTSLPMVLVFNKADVPEGDAMDMDPADTLDRGSLVDKCVRWMRDWEVFQEAVRDESGPDDLGEGSGYMSSLTNSMSLVLEEFYNTLSVVGVSSMTGQGVPEFFDGVEEKRQEFIRDYWPEVLKRRKEKEQAKESRREKELSKLMKDMEVGGGGSRTKNVEPETVSDVEAESEDSQDEDDDDEDAGLDSGLQKRYRSALEDASEGQDDDMSFARYVRNAGAMG</sequence>